<organism evidence="1 2">
    <name type="scientific">Rhodococcus koreensis</name>
    <dbReference type="NCBI Taxonomy" id="99653"/>
    <lineage>
        <taxon>Bacteria</taxon>
        <taxon>Bacillati</taxon>
        <taxon>Actinomycetota</taxon>
        <taxon>Actinomycetes</taxon>
        <taxon>Mycobacteriales</taxon>
        <taxon>Nocardiaceae</taxon>
        <taxon>Rhodococcus</taxon>
    </lineage>
</organism>
<gene>
    <name evidence="1" type="ORF">SAMN04490239_0743</name>
</gene>
<name>A0A1H4IHC2_9NOCA</name>
<accession>A0A1H4IHC2</accession>
<evidence type="ECO:0000313" key="1">
    <source>
        <dbReference type="EMBL" id="SEB33491.1"/>
    </source>
</evidence>
<dbReference type="Proteomes" id="UP000183561">
    <property type="component" value="Unassembled WGS sequence"/>
</dbReference>
<dbReference type="AlphaFoldDB" id="A0A1H4IHC2"/>
<reference evidence="2" key="1">
    <citation type="submission" date="2016-10" db="EMBL/GenBank/DDBJ databases">
        <authorList>
            <person name="Varghese N."/>
            <person name="Submissions S."/>
        </authorList>
    </citation>
    <scope>NUCLEOTIDE SEQUENCE [LARGE SCALE GENOMIC DNA]</scope>
    <source>
        <strain evidence="2">DSM 44498</strain>
    </source>
</reference>
<evidence type="ECO:0000313" key="2">
    <source>
        <dbReference type="Proteomes" id="UP000183561"/>
    </source>
</evidence>
<proteinExistence type="predicted"/>
<protein>
    <submittedName>
        <fullName evidence="1">Uncharacterized protein</fullName>
    </submittedName>
</protein>
<dbReference type="OrthoDB" id="7876709at2"/>
<dbReference type="EMBL" id="FNSV01000004">
    <property type="protein sequence ID" value="SEB33491.1"/>
    <property type="molecule type" value="Genomic_DNA"/>
</dbReference>
<keyword evidence="2" id="KW-1185">Reference proteome</keyword>
<sequence length="123" mass="13450">MHVPDLAGLYLEDSYVLAISETPRRLSFMLDAVLTPAHPRYRAPLPGEQHCYATGVLIFEGITTIEWIRRSPLRSVDAAGNVDLGNIDSLTVDGASWRIEGDWGQVRLLSTSTPSFVDTGGHA</sequence>